<dbReference type="Proteomes" id="UP001354798">
    <property type="component" value="Segment"/>
</dbReference>
<dbReference type="EMBL" id="OR941786">
    <property type="protein sequence ID" value="WVX90881.1"/>
    <property type="molecule type" value="Genomic_DNA"/>
</dbReference>
<evidence type="ECO:0000313" key="1">
    <source>
        <dbReference type="EMBL" id="WVX90881.1"/>
    </source>
</evidence>
<reference evidence="1 2" key="1">
    <citation type="submission" date="2023-12" db="EMBL/GenBank/DDBJ databases">
        <title>Efficient gene editing system CRISPR-Cas12a for Pseudomonas aeruginosa bacteriophages.</title>
        <authorList>
            <person name="Yan B."/>
            <person name="Chen Y."/>
            <person name="Liu Y."/>
        </authorList>
    </citation>
    <scope>NUCLEOTIDE SEQUENCE [LARGE SCALE GENOMIC DNA]</scope>
</reference>
<accession>A0ABZ2CLM1</accession>
<proteinExistence type="predicted"/>
<protein>
    <recommendedName>
        <fullName evidence="3">Nucleotidyl transferase</fullName>
    </recommendedName>
</protein>
<name>A0ABZ2CLM1_9CAUD</name>
<evidence type="ECO:0008006" key="3">
    <source>
        <dbReference type="Google" id="ProtNLM"/>
    </source>
</evidence>
<keyword evidence="2" id="KW-1185">Reference proteome</keyword>
<evidence type="ECO:0000313" key="2">
    <source>
        <dbReference type="Proteomes" id="UP001354798"/>
    </source>
</evidence>
<sequence length="198" mass="21863">MLLNDTKEIKCPPFALRAIGGAQAGLALLNAYAAVRHDEGVALVGGAARDLYRHVTPRDIDVGFWNITADRFLKVAGDLEGLLGATWCEVRDSYGDADTPFDCVVKLKGCKLLGNQDVDLLLYNCQTMGQALDTFDYTLNQIGFTYAWPDPDGAPQLVARIHKDVEWGVNRAVRGGSRTEERTQRMLALAEQYGWENK</sequence>
<organism evidence="1 2">
    <name type="scientific">Pseudomonas phage PJNP013</name>
    <dbReference type="NCBI Taxonomy" id="3108093"/>
    <lineage>
        <taxon>Viruses</taxon>
        <taxon>Duplodnaviria</taxon>
        <taxon>Heunggongvirae</taxon>
        <taxon>Uroviricota</taxon>
        <taxon>Caudoviricetes</taxon>
        <taxon>Autographivirales</taxon>
        <taxon>Autoscriptoviridae</taxon>
        <taxon>Krylovirinae</taxon>
        <taxon>Phikmvvirus</taxon>
        <taxon>Phikmvvirus PJNP013</taxon>
    </lineage>
</organism>